<sequence>MNAKTQRWFVALGMAAVPVMFIGLVMARVLAPAHNATWSAEQIVEIYAENYSMIQLGCVLAMFAFALWGPWTAVISMWIWRMESRRYPILTFATLILTAINIMVVEFMAILYAVTGFRAGQVSPDITLTLNDLAWFVYYFTWPPYILWLIAIAVAIFRDQNSPTILPRWLGWLTIAQVVIILPNAVQTFPWALQGVFAWDGLISHWGVATFHGVWTLVIAFYILQAISREEKTLQAAQA</sequence>
<comment type="caution">
    <text evidence="2">The sequence shown here is derived from an EMBL/GenBank/DDBJ whole genome shotgun (WGS) entry which is preliminary data.</text>
</comment>
<dbReference type="EMBL" id="PDCN02000037">
    <property type="protein sequence ID" value="PIB73215.1"/>
    <property type="molecule type" value="Genomic_DNA"/>
</dbReference>
<evidence type="ECO:0000313" key="3">
    <source>
        <dbReference type="Proteomes" id="UP000230551"/>
    </source>
</evidence>
<keyword evidence="1" id="KW-1133">Transmembrane helix</keyword>
<protein>
    <submittedName>
        <fullName evidence="2">Uncharacterized protein</fullName>
    </submittedName>
</protein>
<gene>
    <name evidence="2" type="ORF">CQY22_017735</name>
</gene>
<feature type="transmembrane region" description="Helical" evidence="1">
    <location>
        <begin position="135"/>
        <end position="157"/>
    </location>
</feature>
<evidence type="ECO:0000313" key="2">
    <source>
        <dbReference type="EMBL" id="PIB73215.1"/>
    </source>
</evidence>
<organism evidence="2 3">
    <name type="scientific">Mycolicibacterium brumae</name>
    <dbReference type="NCBI Taxonomy" id="85968"/>
    <lineage>
        <taxon>Bacteria</taxon>
        <taxon>Bacillati</taxon>
        <taxon>Actinomycetota</taxon>
        <taxon>Actinomycetes</taxon>
        <taxon>Mycobacteriales</taxon>
        <taxon>Mycobacteriaceae</taxon>
        <taxon>Mycolicibacterium</taxon>
    </lineage>
</organism>
<keyword evidence="1" id="KW-0472">Membrane</keyword>
<feature type="transmembrane region" description="Helical" evidence="1">
    <location>
        <begin position="206"/>
        <end position="224"/>
    </location>
</feature>
<dbReference type="Proteomes" id="UP000230551">
    <property type="component" value="Unassembled WGS sequence"/>
</dbReference>
<reference evidence="2 3" key="1">
    <citation type="journal article" date="2017" name="Infect. Genet. Evol.">
        <title>The new phylogeny of the genus Mycobacterium: The old and the news.</title>
        <authorList>
            <person name="Tortoli E."/>
            <person name="Fedrizzi T."/>
            <person name="Meehan C.J."/>
            <person name="Trovato A."/>
            <person name="Grottola A."/>
            <person name="Giacobazzi E."/>
            <person name="Serpini G.F."/>
            <person name="Tagliazucchi S."/>
            <person name="Fabio A."/>
            <person name="Bettua C."/>
            <person name="Bertorelli R."/>
            <person name="Frascaro F."/>
            <person name="De Sanctis V."/>
            <person name="Pecorari M."/>
            <person name="Jousson O."/>
            <person name="Segata N."/>
            <person name="Cirillo D.M."/>
        </authorList>
    </citation>
    <scope>NUCLEOTIDE SEQUENCE [LARGE SCALE GENOMIC DNA]</scope>
    <source>
        <strain evidence="2 3">CIP1034565</strain>
    </source>
</reference>
<keyword evidence="1" id="KW-0812">Transmembrane</keyword>
<accession>A0A2G5P4J3</accession>
<feature type="transmembrane region" description="Helical" evidence="1">
    <location>
        <begin position="169"/>
        <end position="186"/>
    </location>
</feature>
<dbReference type="STRING" id="85968.GCA_900073015_02828"/>
<keyword evidence="3" id="KW-1185">Reference proteome</keyword>
<feature type="transmembrane region" description="Helical" evidence="1">
    <location>
        <begin position="9"/>
        <end position="31"/>
    </location>
</feature>
<name>A0A2G5P4J3_9MYCO</name>
<feature type="transmembrane region" description="Helical" evidence="1">
    <location>
        <begin position="92"/>
        <end position="115"/>
    </location>
</feature>
<feature type="transmembrane region" description="Helical" evidence="1">
    <location>
        <begin position="51"/>
        <end position="80"/>
    </location>
</feature>
<proteinExistence type="predicted"/>
<evidence type="ECO:0000256" key="1">
    <source>
        <dbReference type="SAM" id="Phobius"/>
    </source>
</evidence>
<dbReference type="AlphaFoldDB" id="A0A2G5P4J3"/>